<dbReference type="InterPro" id="IPR010035">
    <property type="entry name" value="Thi_S"/>
</dbReference>
<gene>
    <name evidence="1" type="primary">thiS</name>
    <name evidence="1" type="ORF">KNW02_02230</name>
</gene>
<proteinExistence type="predicted"/>
<dbReference type="InterPro" id="IPR003749">
    <property type="entry name" value="ThiS/MoaD-like"/>
</dbReference>
<dbReference type="RefSeq" id="WP_216031626.1">
    <property type="nucleotide sequence ID" value="NZ_JAHKNG010000002.1"/>
</dbReference>
<evidence type="ECO:0000313" key="2">
    <source>
        <dbReference type="Proteomes" id="UP001166191"/>
    </source>
</evidence>
<comment type="caution">
    <text evidence="1">The sequence shown here is derived from an EMBL/GenBank/DDBJ whole genome shotgun (WGS) entry which is preliminary data.</text>
</comment>
<reference evidence="1" key="1">
    <citation type="submission" date="2021-06" db="EMBL/GenBank/DDBJ databases">
        <title>Paracoccus bacterium XHP0099 sp. nov., isolated from the surface waters of the Yellow Sea.</title>
        <authorList>
            <person name="Xue H."/>
            <person name="Zhang D."/>
        </authorList>
    </citation>
    <scope>NUCLEOTIDE SEQUENCE</scope>
    <source>
        <strain evidence="1">XHP0099</strain>
    </source>
</reference>
<sequence length="65" mass="6615">MKITVNGTPHEIAALTLAEALAELGYAEARVATAVNESFVPAPARNGLALAAGDRLEILAPMQGG</sequence>
<protein>
    <submittedName>
        <fullName evidence="1">Sulfur carrier protein ThiS</fullName>
    </submittedName>
</protein>
<dbReference type="Proteomes" id="UP001166191">
    <property type="component" value="Unassembled WGS sequence"/>
</dbReference>
<evidence type="ECO:0000313" key="1">
    <source>
        <dbReference type="EMBL" id="MBU3028934.1"/>
    </source>
</evidence>
<keyword evidence="2" id="KW-1185">Reference proteome</keyword>
<dbReference type="CDD" id="cd00565">
    <property type="entry name" value="Ubl_ThiS"/>
    <property type="match status" value="1"/>
</dbReference>
<dbReference type="NCBIfam" id="TIGR01683">
    <property type="entry name" value="thiS"/>
    <property type="match status" value="1"/>
</dbReference>
<dbReference type="EMBL" id="JAHKNG010000002">
    <property type="protein sequence ID" value="MBU3028934.1"/>
    <property type="molecule type" value="Genomic_DNA"/>
</dbReference>
<dbReference type="PANTHER" id="PTHR34472">
    <property type="entry name" value="SULFUR CARRIER PROTEIN THIS"/>
    <property type="match status" value="1"/>
</dbReference>
<dbReference type="PANTHER" id="PTHR34472:SF1">
    <property type="entry name" value="SULFUR CARRIER PROTEIN THIS"/>
    <property type="match status" value="1"/>
</dbReference>
<organism evidence="1 2">
    <name type="scientific">Paracoccus marinaquae</name>
    <dbReference type="NCBI Taxonomy" id="2841926"/>
    <lineage>
        <taxon>Bacteria</taxon>
        <taxon>Pseudomonadati</taxon>
        <taxon>Pseudomonadota</taxon>
        <taxon>Alphaproteobacteria</taxon>
        <taxon>Rhodobacterales</taxon>
        <taxon>Paracoccaceae</taxon>
        <taxon>Paracoccus</taxon>
    </lineage>
</organism>
<dbReference type="Pfam" id="PF02597">
    <property type="entry name" value="ThiS"/>
    <property type="match status" value="1"/>
</dbReference>
<accession>A0ABS6AEA8</accession>
<name>A0ABS6AEA8_9RHOB</name>